<organism evidence="2 3">
    <name type="scientific">Pseudothermotoga thermarum DSM 5069</name>
    <dbReference type="NCBI Taxonomy" id="688269"/>
    <lineage>
        <taxon>Bacteria</taxon>
        <taxon>Thermotogati</taxon>
        <taxon>Thermotogota</taxon>
        <taxon>Thermotogae</taxon>
        <taxon>Thermotogales</taxon>
        <taxon>Thermotogaceae</taxon>
        <taxon>Pseudothermotoga</taxon>
    </lineage>
</organism>
<evidence type="ECO:0000256" key="1">
    <source>
        <dbReference type="SAM" id="Phobius"/>
    </source>
</evidence>
<accession>F7YXV0</accession>
<dbReference type="HOGENOM" id="CLU_111486_0_0_0"/>
<keyword evidence="1" id="KW-0812">Transmembrane</keyword>
<dbReference type="Proteomes" id="UP000006804">
    <property type="component" value="Chromosome"/>
</dbReference>
<dbReference type="EMBL" id="CP002351">
    <property type="protein sequence ID" value="AEH50749.1"/>
    <property type="molecule type" value="Genomic_DNA"/>
</dbReference>
<feature type="transmembrane region" description="Helical" evidence="1">
    <location>
        <begin position="45"/>
        <end position="61"/>
    </location>
</feature>
<dbReference type="PATRIC" id="fig|688269.3.peg.686"/>
<gene>
    <name evidence="2" type="ORF">Theth_0662</name>
</gene>
<name>F7YXV0_9THEM</name>
<evidence type="ECO:0000313" key="2">
    <source>
        <dbReference type="EMBL" id="AEH50749.1"/>
    </source>
</evidence>
<reference evidence="2 3" key="1">
    <citation type="submission" date="2010-11" db="EMBL/GenBank/DDBJ databases">
        <title>The complete genome of Thermotoga thermarum DSM 5069.</title>
        <authorList>
            <consortium name="US DOE Joint Genome Institute (JGI-PGF)"/>
            <person name="Lucas S."/>
            <person name="Copeland A."/>
            <person name="Lapidus A."/>
            <person name="Bruce D."/>
            <person name="Goodwin L."/>
            <person name="Pitluck S."/>
            <person name="Kyrpides N."/>
            <person name="Mavromatis K."/>
            <person name="Ivanova N."/>
            <person name="Zeytun A."/>
            <person name="Brettin T."/>
            <person name="Detter J.C."/>
            <person name="Tapia R."/>
            <person name="Han C."/>
            <person name="Land M."/>
            <person name="Hauser L."/>
            <person name="Markowitz V."/>
            <person name="Cheng J.-F."/>
            <person name="Hugenholtz P."/>
            <person name="Woyke T."/>
            <person name="Wu D."/>
            <person name="Spring S."/>
            <person name="Schroeder M."/>
            <person name="Brambilla E."/>
            <person name="Klenk H.-P."/>
            <person name="Eisen J.A."/>
        </authorList>
    </citation>
    <scope>NUCLEOTIDE SEQUENCE [LARGE SCALE GENOMIC DNA]</scope>
    <source>
        <strain evidence="2 3">DSM 5069</strain>
    </source>
</reference>
<keyword evidence="1" id="KW-1133">Transmembrane helix</keyword>
<keyword evidence="1" id="KW-0472">Membrane</keyword>
<dbReference type="KEGG" id="tta:Theth_0662"/>
<evidence type="ECO:0000313" key="3">
    <source>
        <dbReference type="Proteomes" id="UP000006804"/>
    </source>
</evidence>
<dbReference type="Pfam" id="PF20122">
    <property type="entry name" value="DUF6512"/>
    <property type="match status" value="1"/>
</dbReference>
<feature type="transmembrane region" description="Helical" evidence="1">
    <location>
        <begin position="73"/>
        <end position="97"/>
    </location>
</feature>
<feature type="transmembrane region" description="Helical" evidence="1">
    <location>
        <begin position="136"/>
        <end position="157"/>
    </location>
</feature>
<sequence>MRIFTKVIFYVLIFSLLHFGYELTGWDFLIPFCGIDESVFEHLKMGFWAYLLVSLLEFALLKRKHRLPNNFWFSRLISTMFIPWIIVVVWYVVPGIVGKVESIALELVWAFFVVVVSGIVGIVLERLTEKMHFGTTVKLMILILFFVLIFFFVRFSFSKPWVDLFQNPELVID</sequence>
<feature type="transmembrane region" description="Helical" evidence="1">
    <location>
        <begin position="103"/>
        <end position="124"/>
    </location>
</feature>
<dbReference type="InterPro" id="IPR045407">
    <property type="entry name" value="DUF6512"/>
</dbReference>
<feature type="transmembrane region" description="Helical" evidence="1">
    <location>
        <begin position="7"/>
        <end position="25"/>
    </location>
</feature>
<proteinExistence type="predicted"/>
<keyword evidence="3" id="KW-1185">Reference proteome</keyword>
<dbReference type="RefSeq" id="WP_013931972.1">
    <property type="nucleotide sequence ID" value="NC_015707.1"/>
</dbReference>
<dbReference type="STRING" id="688269.Theth_0662"/>
<dbReference type="AlphaFoldDB" id="F7YXV0"/>
<dbReference type="OrthoDB" id="48209at2"/>
<protein>
    <submittedName>
        <fullName evidence="2">Uncharacterized protein</fullName>
    </submittedName>
</protein>